<keyword evidence="2" id="KW-0812">Transmembrane</keyword>
<feature type="binding site" evidence="1">
    <location>
        <position position="448"/>
    </location>
    <ligand>
        <name>Zn(2+)</name>
        <dbReference type="ChEBI" id="CHEBI:29105"/>
    </ligand>
</feature>
<dbReference type="Pfam" id="PF03637">
    <property type="entry name" value="Mob1_phocein"/>
    <property type="match status" value="1"/>
</dbReference>
<keyword evidence="1" id="KW-0479">Metal-binding</keyword>
<evidence type="ECO:0000256" key="1">
    <source>
        <dbReference type="PIRSR" id="PIRSR605301-1"/>
    </source>
</evidence>
<keyword evidence="1" id="KW-0862">Zinc</keyword>
<evidence type="ECO:0000256" key="2">
    <source>
        <dbReference type="SAM" id="Phobius"/>
    </source>
</evidence>
<accession>A0A9N9FL77</accession>
<feature type="transmembrane region" description="Helical" evidence="2">
    <location>
        <begin position="210"/>
        <end position="229"/>
    </location>
</feature>
<dbReference type="AlphaFoldDB" id="A0A9N9FL77"/>
<reference evidence="3" key="1">
    <citation type="submission" date="2021-06" db="EMBL/GenBank/DDBJ databases">
        <authorList>
            <person name="Kallberg Y."/>
            <person name="Tangrot J."/>
            <person name="Rosling A."/>
        </authorList>
    </citation>
    <scope>NUCLEOTIDE SEQUENCE</scope>
    <source>
        <strain evidence="3">MT106</strain>
    </source>
</reference>
<keyword evidence="2" id="KW-0472">Membrane</keyword>
<comment type="caution">
    <text evidence="3">The sequence shown here is derived from an EMBL/GenBank/DDBJ whole genome shotgun (WGS) entry which is preliminary data.</text>
</comment>
<dbReference type="PANTHER" id="PTHR22599">
    <property type="entry name" value="MPS ONE BINDER KINASE ACTIVATOR-LIKE MOB"/>
    <property type="match status" value="1"/>
</dbReference>
<dbReference type="SUPFAM" id="SSF101152">
    <property type="entry name" value="Mob1/phocein"/>
    <property type="match status" value="1"/>
</dbReference>
<sequence>MFSKLPIELWFKIFAECTDEEGFKRIWKLRRVSKSISEIIDRLYVSIIRRNYEWNLSMWPMSILVPSGRVKFILKGMKTENENSNLWLIFHPKFTESSNRRLIEPRPLNFSLWGKHISTSENELQIERVASELSESRIQILQKSDFQIVIEKKSSSLIKVKEIRKVEHKRNQHLQSTTTTDEQWRQTAILQLSDLYFSAMASSQHLTTSWIYMSVITILFLFLPMKVFWQKRKKHIPLILKCVQEGYEDDWLSVLSYCDKAGRPCYIFPSVPRALHNPGGFISSVLANNLRGYRSSYGNNMGKKPLAEGTKQYQLQKYAESTLSSGDLKLAVVLPEGEDINEWLAVNTYDFFNQINMLYSTITEFCTPQQCPVMSAGSSLEFLWSDDVHFKKPIKLSAPEYVDHLMTWIQEQMDNENIFPSTIGIPFPKNFREIVKRIFKRLFRVYAHIYLSHMSVITALEEGPHLNTSLKHFMYFVQEFDLIEQSDLKPLASVIEALMKSPSSSTLNI</sequence>
<keyword evidence="4" id="KW-1185">Reference proteome</keyword>
<organism evidence="3 4">
    <name type="scientific">Ambispora gerdemannii</name>
    <dbReference type="NCBI Taxonomy" id="144530"/>
    <lineage>
        <taxon>Eukaryota</taxon>
        <taxon>Fungi</taxon>
        <taxon>Fungi incertae sedis</taxon>
        <taxon>Mucoromycota</taxon>
        <taxon>Glomeromycotina</taxon>
        <taxon>Glomeromycetes</taxon>
        <taxon>Archaeosporales</taxon>
        <taxon>Ambisporaceae</taxon>
        <taxon>Ambispora</taxon>
    </lineage>
</organism>
<feature type="binding site" evidence="1">
    <location>
        <position position="453"/>
    </location>
    <ligand>
        <name>Zn(2+)</name>
        <dbReference type="ChEBI" id="CHEBI:29105"/>
    </ligand>
</feature>
<gene>
    <name evidence="3" type="ORF">AGERDE_LOCUS6336</name>
</gene>
<dbReference type="Proteomes" id="UP000789831">
    <property type="component" value="Unassembled WGS sequence"/>
</dbReference>
<dbReference type="OrthoDB" id="8170117at2759"/>
<dbReference type="InterPro" id="IPR005301">
    <property type="entry name" value="MOB_kinase_act_fam"/>
</dbReference>
<dbReference type="FunFam" id="1.20.140.30:FF:000001">
    <property type="entry name" value="MOB kinase activator 1A"/>
    <property type="match status" value="1"/>
</dbReference>
<name>A0A9N9FL77_9GLOM</name>
<protein>
    <submittedName>
        <fullName evidence="3">4585_t:CDS:1</fullName>
    </submittedName>
</protein>
<proteinExistence type="predicted"/>
<dbReference type="EMBL" id="CAJVPL010000970">
    <property type="protein sequence ID" value="CAG8544143.1"/>
    <property type="molecule type" value="Genomic_DNA"/>
</dbReference>
<evidence type="ECO:0000313" key="4">
    <source>
        <dbReference type="Proteomes" id="UP000789831"/>
    </source>
</evidence>
<feature type="binding site" evidence="1">
    <location>
        <position position="366"/>
    </location>
    <ligand>
        <name>Zn(2+)</name>
        <dbReference type="ChEBI" id="CHEBI:29105"/>
    </ligand>
</feature>
<evidence type="ECO:0000313" key="3">
    <source>
        <dbReference type="EMBL" id="CAG8544143.1"/>
    </source>
</evidence>
<dbReference type="Gene3D" id="1.20.140.30">
    <property type="entry name" value="MOB kinase activator"/>
    <property type="match status" value="1"/>
</dbReference>
<dbReference type="InterPro" id="IPR036703">
    <property type="entry name" value="MOB_kinase_act_sf"/>
</dbReference>
<keyword evidence="2" id="KW-1133">Transmembrane helix</keyword>
<feature type="binding site" evidence="1">
    <location>
        <position position="371"/>
    </location>
    <ligand>
        <name>Zn(2+)</name>
        <dbReference type="ChEBI" id="CHEBI:29105"/>
    </ligand>
</feature>
<dbReference type="SMART" id="SM01388">
    <property type="entry name" value="Mob1_phocein"/>
    <property type="match status" value="1"/>
</dbReference>